<dbReference type="EMBL" id="CP012713">
    <property type="protein sequence ID" value="ALF17636.1"/>
    <property type="molecule type" value="Genomic_DNA"/>
</dbReference>
<dbReference type="OrthoDB" id="2053977at2"/>
<dbReference type="Proteomes" id="UP000063147">
    <property type="component" value="Chromosome"/>
</dbReference>
<reference evidence="1 2" key="1">
    <citation type="submission" date="2015-09" db="EMBL/GenBank/DDBJ databases">
        <authorList>
            <person name="Jackson K.R."/>
            <person name="Lunt B.L."/>
            <person name="Fisher J.N.B."/>
            <person name="Gardner A.V."/>
            <person name="Bailey M.E."/>
            <person name="Deus L.M."/>
            <person name="Earl A.S."/>
            <person name="Gibby P.D."/>
            <person name="Hartmann K.A."/>
            <person name="Liu J.E."/>
            <person name="Manci A.M."/>
            <person name="Nielsen D.A."/>
            <person name="Solomon M.B."/>
            <person name="Breakwell D.P."/>
            <person name="Burnett S.H."/>
            <person name="Grose J.H."/>
        </authorList>
    </citation>
    <scope>NUCLEOTIDE SEQUENCE [LARGE SCALE GENOMIC DNA]</scope>
    <source>
        <strain evidence="1 2">KCOM 1279</strain>
    </source>
</reference>
<organism evidence="1">
    <name type="scientific">Fusobacterium animalis</name>
    <dbReference type="NCBI Taxonomy" id="76859"/>
    <lineage>
        <taxon>Bacteria</taxon>
        <taxon>Fusobacteriati</taxon>
        <taxon>Fusobacteriota</taxon>
        <taxon>Fusobacteriia</taxon>
        <taxon>Fusobacteriales</taxon>
        <taxon>Fusobacteriaceae</taxon>
        <taxon>Fusobacterium</taxon>
    </lineage>
</organism>
<name>A0A0M4S347_9FUSO</name>
<evidence type="ECO:0000313" key="2">
    <source>
        <dbReference type="Proteomes" id="UP000063147"/>
    </source>
</evidence>
<accession>A0A0M4S347</accession>
<sequence>MFKNILKKTYLMFNKVKVVHSIPGRIRLFIPSLDEFPEQMKKHEGYITAIIKLKNGINSIEYSYLTSKILIEYDKAKLKEQDIVDWLNKIWKIIVDNEEVYQGMSVDEVDKNVKKFYEMLKSELEGRINQ</sequence>
<proteinExistence type="predicted"/>
<dbReference type="GeneID" id="79809515"/>
<dbReference type="Pfam" id="PF19991">
    <property type="entry name" value="HMA_2"/>
    <property type="match status" value="1"/>
</dbReference>
<protein>
    <submittedName>
        <fullName evidence="1">Uncharacterized protein</fullName>
    </submittedName>
</protein>
<evidence type="ECO:0000313" key="1">
    <source>
        <dbReference type="EMBL" id="ALF17636.1"/>
    </source>
</evidence>
<dbReference type="AlphaFoldDB" id="A0A0M4S347"/>
<dbReference type="PATRIC" id="fig|76859.3.peg.1082"/>
<dbReference type="RefSeq" id="WP_005909401.1">
    <property type="nucleotide sequence ID" value="NZ_CP012713.1"/>
</dbReference>
<gene>
    <name evidence="1" type="ORF">RN98_05430</name>
</gene>